<comment type="catalytic activity">
    <reaction evidence="28">
        <text>sphing-4-enine-phosphocholine + H2O = sphing-4-enine + phosphocholine + H(+)</text>
        <dbReference type="Rhea" id="RHEA:41095"/>
        <dbReference type="ChEBI" id="CHEBI:15377"/>
        <dbReference type="ChEBI" id="CHEBI:15378"/>
        <dbReference type="ChEBI" id="CHEBI:57756"/>
        <dbReference type="ChEBI" id="CHEBI:58906"/>
        <dbReference type="ChEBI" id="CHEBI:295975"/>
    </reaction>
    <physiologicalReaction direction="left-to-right" evidence="28">
        <dbReference type="Rhea" id="RHEA:41096"/>
    </physiologicalReaction>
</comment>
<name>A0A8S4PHY7_OWEFU</name>
<dbReference type="OrthoDB" id="415411at2759"/>
<evidence type="ECO:0000256" key="5">
    <source>
        <dbReference type="ARBA" id="ARBA00022475"/>
    </source>
</evidence>
<comment type="catalytic activity">
    <reaction evidence="21">
        <text>1-dodecanoyl-sn-glycero-3-phosphocholine + H2O = 1-dodecanoyl-sn-glycerol + phosphocholine + H(+)</text>
        <dbReference type="Rhea" id="RHEA:41127"/>
        <dbReference type="ChEBI" id="CHEBI:15377"/>
        <dbReference type="ChEBI" id="CHEBI:15378"/>
        <dbReference type="ChEBI" id="CHEBI:74966"/>
        <dbReference type="ChEBI" id="CHEBI:75529"/>
        <dbReference type="ChEBI" id="CHEBI:295975"/>
    </reaction>
    <physiologicalReaction direction="left-to-right" evidence="21">
        <dbReference type="Rhea" id="RHEA:41128"/>
    </physiologicalReaction>
</comment>
<keyword evidence="16" id="KW-0325">Glycoprotein</keyword>
<keyword evidence="11" id="KW-0862">Zinc</keyword>
<dbReference type="GO" id="GO:0046872">
    <property type="term" value="F:metal ion binding"/>
    <property type="evidence" value="ECO:0007669"/>
    <property type="project" value="UniProtKB-KW"/>
</dbReference>
<evidence type="ECO:0000256" key="29">
    <source>
        <dbReference type="ARBA" id="ARBA00048703"/>
    </source>
</evidence>
<comment type="catalytic activity">
    <reaction evidence="30">
        <text>1-(9Z,12Z)-octadecadienoyl-sn-glycero-3-phosphocholine + H2O = 1-(9Z,12Z-octadecadienoyl)-sn-glycerol + phosphocholine + H(+)</text>
        <dbReference type="Rhea" id="RHEA:41115"/>
        <dbReference type="ChEBI" id="CHEBI:15377"/>
        <dbReference type="ChEBI" id="CHEBI:15378"/>
        <dbReference type="ChEBI" id="CHEBI:28733"/>
        <dbReference type="ChEBI" id="CHEBI:75561"/>
        <dbReference type="ChEBI" id="CHEBI:295975"/>
    </reaction>
    <physiologicalReaction direction="left-to-right" evidence="30">
        <dbReference type="Rhea" id="RHEA:41116"/>
    </physiologicalReaction>
</comment>
<comment type="catalytic activity">
    <reaction evidence="22">
        <text>1-(9Z-octadecenoyl)-sn-glycero-3-phosphocholine + H2O = 1-(9Z-octadecenoyl)-sn-glycerol + phosphocholine + H(+)</text>
        <dbReference type="Rhea" id="RHEA:41091"/>
        <dbReference type="ChEBI" id="CHEBI:15377"/>
        <dbReference type="ChEBI" id="CHEBI:15378"/>
        <dbReference type="ChEBI" id="CHEBI:28610"/>
        <dbReference type="ChEBI" id="CHEBI:75757"/>
        <dbReference type="ChEBI" id="CHEBI:295975"/>
    </reaction>
    <physiologicalReaction direction="left-to-right" evidence="22">
        <dbReference type="Rhea" id="RHEA:41092"/>
    </physiologicalReaction>
</comment>
<protein>
    <recommendedName>
        <fullName evidence="4">glycerophosphocholine cholinephosphodiesterase</fullName>
        <ecNumber evidence="4">3.1.4.38</ecNumber>
    </recommendedName>
    <alternativeName>
        <fullName evidence="19">Choline-specific glycerophosphodiester phosphodiesterase</fullName>
    </alternativeName>
    <alternativeName>
        <fullName evidence="18">Ectonucleotide pyrophosphatase/phosphodiesterase family member 6</fullName>
    </alternativeName>
</protein>
<keyword evidence="13" id="KW-0443">Lipid metabolism</keyword>
<dbReference type="Proteomes" id="UP000749559">
    <property type="component" value="Unassembled WGS sequence"/>
</dbReference>
<evidence type="ECO:0000256" key="17">
    <source>
        <dbReference type="ARBA" id="ARBA00023288"/>
    </source>
</evidence>
<keyword evidence="7" id="KW-0336">GPI-anchor</keyword>
<dbReference type="Gene3D" id="3.30.1360.180">
    <property type="match status" value="1"/>
</dbReference>
<comment type="catalytic activity">
    <reaction evidence="31">
        <text>1-(5Z,8Z,11Z,14Z-eicosatetraenoyl)-sn-glycero-3-phosphocholine + H2O = 1-(5Z,8Z,11Z,14Z-eicosatetraenoyl)-sn-glycerol + phosphocholine + H(+)</text>
        <dbReference type="Rhea" id="RHEA:41003"/>
        <dbReference type="ChEBI" id="CHEBI:15377"/>
        <dbReference type="ChEBI" id="CHEBI:15378"/>
        <dbReference type="ChEBI" id="CHEBI:34071"/>
        <dbReference type="ChEBI" id="CHEBI:74344"/>
        <dbReference type="ChEBI" id="CHEBI:295975"/>
    </reaction>
    <physiologicalReaction direction="left-to-right" evidence="31">
        <dbReference type="Rhea" id="RHEA:41004"/>
    </physiologicalReaction>
</comment>
<reference evidence="32" key="1">
    <citation type="submission" date="2022-03" db="EMBL/GenBank/DDBJ databases">
        <authorList>
            <person name="Martin C."/>
        </authorList>
    </citation>
    <scope>NUCLEOTIDE SEQUENCE</scope>
</reference>
<comment type="subcellular location">
    <subcellularLocation>
        <location evidence="2">Cell membrane</location>
        <topology evidence="2">Lipid-anchor</topology>
        <topology evidence="2">GPI-anchor</topology>
    </subcellularLocation>
</comment>
<evidence type="ECO:0000256" key="22">
    <source>
        <dbReference type="ARBA" id="ARBA00047322"/>
    </source>
</evidence>
<evidence type="ECO:0000256" key="20">
    <source>
        <dbReference type="ARBA" id="ARBA00046203"/>
    </source>
</evidence>
<evidence type="ECO:0000256" key="16">
    <source>
        <dbReference type="ARBA" id="ARBA00023180"/>
    </source>
</evidence>
<keyword evidence="14" id="KW-0472">Membrane</keyword>
<keyword evidence="8" id="KW-0479">Metal-binding</keyword>
<evidence type="ECO:0000256" key="21">
    <source>
        <dbReference type="ARBA" id="ARBA00047290"/>
    </source>
</evidence>
<dbReference type="InterPro" id="IPR002591">
    <property type="entry name" value="Phosphodiest/P_Trfase"/>
</dbReference>
<evidence type="ECO:0000256" key="8">
    <source>
        <dbReference type="ARBA" id="ARBA00022723"/>
    </source>
</evidence>
<comment type="catalytic activity">
    <reaction evidence="24">
        <text>a 1-O-alkyl-sn-glycero-3-phosphocholine + H2O = a 1-O-alkyl-sn-glycerol + phosphocholine + H(+)</text>
        <dbReference type="Rhea" id="RHEA:36083"/>
        <dbReference type="ChEBI" id="CHEBI:15377"/>
        <dbReference type="ChEBI" id="CHEBI:15378"/>
        <dbReference type="ChEBI" id="CHEBI:15850"/>
        <dbReference type="ChEBI" id="CHEBI:30909"/>
        <dbReference type="ChEBI" id="CHEBI:295975"/>
    </reaction>
    <physiologicalReaction direction="left-to-right" evidence="24">
        <dbReference type="Rhea" id="RHEA:36084"/>
    </physiologicalReaction>
</comment>
<evidence type="ECO:0000256" key="31">
    <source>
        <dbReference type="ARBA" id="ARBA00049320"/>
    </source>
</evidence>
<sequence length="472" mass="53814">MINGAIPLYPKRWTRHPTRQFYYATRREMLCKGPLGVRDQAMLPERSTNNITQQGDGRNPALVTILLDGYRYDYLEKAKELDLTGFGAILDNGVKADYLIPTYPTESYPNYYSLMTGLYCESHGMIGNYMYDEIHNTSFLIGTNPEQNASYFWDDGDPLWITAKRQGLKSVMHYWPGCEVEIRGLRPDYCAPYNGVPNKTMMEIAIDRTVEELSNGVAYAGIYYEASDKKGHIYGPDSPVILNVTREVDDLLLQLHNKLEDNNLIDSTNIMIFSDHGMVAIDPLQRVLNVSVNMENIERSFKSSIYSQIWPKENMTSKVYDELIALKDTLGHFNVYLKADLPERWHLKNHYRVAPIVLLPDEGYIIQLPDAKVNTNLGGHGYDNNVRDMRATFIISGPGVKKKSTHKAISAVELYQLMCHILNIDASPHNGTWANVKGMLTQASGAHTFLFCNTMTLTMIIWTTMEFLYHYL</sequence>
<evidence type="ECO:0000256" key="12">
    <source>
        <dbReference type="ARBA" id="ARBA00022963"/>
    </source>
</evidence>
<evidence type="ECO:0000256" key="19">
    <source>
        <dbReference type="ARBA" id="ARBA00032556"/>
    </source>
</evidence>
<dbReference type="GO" id="GO:0047390">
    <property type="term" value="F:glycerophosphocholine cholinephosphodiesterase activity"/>
    <property type="evidence" value="ECO:0007669"/>
    <property type="project" value="UniProtKB-EC"/>
</dbReference>
<dbReference type="PANTHER" id="PTHR10151">
    <property type="entry name" value="ECTONUCLEOTIDE PYROPHOSPHATASE/PHOSPHODIESTERASE"/>
    <property type="match status" value="1"/>
</dbReference>
<comment type="catalytic activity">
    <reaction evidence="27">
        <text>1-hexadecanoyl-sn-glycero-3-phosphocholine + H2O = 1-hexadecanoyl-sn-glycerol + phosphocholine + H(+)</text>
        <dbReference type="Rhea" id="RHEA:41119"/>
        <dbReference type="ChEBI" id="CHEBI:15377"/>
        <dbReference type="ChEBI" id="CHEBI:15378"/>
        <dbReference type="ChEBI" id="CHEBI:72998"/>
        <dbReference type="ChEBI" id="CHEBI:75542"/>
        <dbReference type="ChEBI" id="CHEBI:295975"/>
    </reaction>
    <physiologicalReaction direction="left-to-right" evidence="27">
        <dbReference type="Rhea" id="RHEA:41120"/>
    </physiologicalReaction>
</comment>
<keyword evidence="33" id="KW-1185">Reference proteome</keyword>
<dbReference type="GO" id="GO:0005886">
    <property type="term" value="C:plasma membrane"/>
    <property type="evidence" value="ECO:0007669"/>
    <property type="project" value="UniProtKB-SubCell"/>
</dbReference>
<evidence type="ECO:0000256" key="30">
    <source>
        <dbReference type="ARBA" id="ARBA00049092"/>
    </source>
</evidence>
<evidence type="ECO:0000313" key="32">
    <source>
        <dbReference type="EMBL" id="CAH1792812.1"/>
    </source>
</evidence>
<evidence type="ECO:0000256" key="26">
    <source>
        <dbReference type="ARBA" id="ARBA00047779"/>
    </source>
</evidence>
<dbReference type="InterPro" id="IPR017850">
    <property type="entry name" value="Alkaline_phosphatase_core_sf"/>
</dbReference>
<keyword evidence="12" id="KW-0442">Lipid degradation</keyword>
<comment type="similarity">
    <text evidence="3">Belongs to the nucleotide pyrophosphatase/phosphodiesterase family.</text>
</comment>
<evidence type="ECO:0000256" key="7">
    <source>
        <dbReference type="ARBA" id="ARBA00022622"/>
    </source>
</evidence>
<dbReference type="Pfam" id="PF01663">
    <property type="entry name" value="Phosphodiest"/>
    <property type="match status" value="1"/>
</dbReference>
<comment type="function">
    <text evidence="20">Choline-specific glycerophosphodiesterase that hydrolyzes glycerophosphocholine (GPC) and lysophosphatidylcholine (LPC) and contributes to supplying choline to the cells. Has a preference for LPC with short (12:0 and 14:0) or polyunsaturated (18:2 and 20:4) fatty acids. In vitro, hydrolyzes only choline-containing lysophospholipids, such as sphingosylphosphorylcholine (SPC), platelet-activating factor (PAF) and lysoPAF, but not other lysophospholipids.</text>
</comment>
<evidence type="ECO:0000256" key="1">
    <source>
        <dbReference type="ARBA" id="ARBA00001947"/>
    </source>
</evidence>
<dbReference type="GO" id="GO:0016042">
    <property type="term" value="P:lipid catabolic process"/>
    <property type="evidence" value="ECO:0007669"/>
    <property type="project" value="UniProtKB-KW"/>
</dbReference>
<comment type="cofactor">
    <cofactor evidence="1">
        <name>Zn(2+)</name>
        <dbReference type="ChEBI" id="CHEBI:29105"/>
    </cofactor>
</comment>
<dbReference type="CDD" id="cd16018">
    <property type="entry name" value="Enpp"/>
    <property type="match status" value="1"/>
</dbReference>
<keyword evidence="17" id="KW-0449">Lipoprotein</keyword>
<evidence type="ECO:0000256" key="10">
    <source>
        <dbReference type="ARBA" id="ARBA00022801"/>
    </source>
</evidence>
<keyword evidence="9" id="KW-0732">Signal</keyword>
<evidence type="ECO:0000256" key="28">
    <source>
        <dbReference type="ARBA" id="ARBA00048234"/>
    </source>
</evidence>
<evidence type="ECO:0000256" key="4">
    <source>
        <dbReference type="ARBA" id="ARBA00012318"/>
    </source>
</evidence>
<evidence type="ECO:0000256" key="6">
    <source>
        <dbReference type="ARBA" id="ARBA00022553"/>
    </source>
</evidence>
<evidence type="ECO:0000256" key="13">
    <source>
        <dbReference type="ARBA" id="ARBA00023098"/>
    </source>
</evidence>
<dbReference type="SUPFAM" id="SSF53649">
    <property type="entry name" value="Alkaline phosphatase-like"/>
    <property type="match status" value="1"/>
</dbReference>
<evidence type="ECO:0000313" key="33">
    <source>
        <dbReference type="Proteomes" id="UP000749559"/>
    </source>
</evidence>
<evidence type="ECO:0000256" key="25">
    <source>
        <dbReference type="ARBA" id="ARBA00047600"/>
    </source>
</evidence>
<comment type="caution">
    <text evidence="32">The sequence shown here is derived from an EMBL/GenBank/DDBJ whole genome shotgun (WGS) entry which is preliminary data.</text>
</comment>
<dbReference type="EC" id="3.1.4.38" evidence="4"/>
<keyword evidence="15" id="KW-1015">Disulfide bond</keyword>
<evidence type="ECO:0000256" key="15">
    <source>
        <dbReference type="ARBA" id="ARBA00023157"/>
    </source>
</evidence>
<evidence type="ECO:0000256" key="14">
    <source>
        <dbReference type="ARBA" id="ARBA00023136"/>
    </source>
</evidence>
<comment type="catalytic activity">
    <reaction evidence="26">
        <text>1-tetradecanoyl-sn-glycero-3-phosphocholine + H2O = 1-tetradecanoyl-sn-glycerol + phosphocholine + H(+)</text>
        <dbReference type="Rhea" id="RHEA:40999"/>
        <dbReference type="ChEBI" id="CHEBI:15377"/>
        <dbReference type="ChEBI" id="CHEBI:15378"/>
        <dbReference type="ChEBI" id="CHEBI:64489"/>
        <dbReference type="ChEBI" id="CHEBI:75536"/>
        <dbReference type="ChEBI" id="CHEBI:295975"/>
    </reaction>
    <physiologicalReaction direction="left-to-right" evidence="26">
        <dbReference type="Rhea" id="RHEA:41000"/>
    </physiologicalReaction>
</comment>
<evidence type="ECO:0000256" key="11">
    <source>
        <dbReference type="ARBA" id="ARBA00022833"/>
    </source>
</evidence>
<dbReference type="GO" id="GO:0098552">
    <property type="term" value="C:side of membrane"/>
    <property type="evidence" value="ECO:0007669"/>
    <property type="project" value="UniProtKB-KW"/>
</dbReference>
<dbReference type="AlphaFoldDB" id="A0A8S4PHY7"/>
<comment type="catalytic activity">
    <reaction evidence="29">
        <text>sn-glycerol 3-phosphocholine + H2O = phosphocholine + glycerol + H(+)</text>
        <dbReference type="Rhea" id="RHEA:19545"/>
        <dbReference type="ChEBI" id="CHEBI:15377"/>
        <dbReference type="ChEBI" id="CHEBI:15378"/>
        <dbReference type="ChEBI" id="CHEBI:16870"/>
        <dbReference type="ChEBI" id="CHEBI:17754"/>
        <dbReference type="ChEBI" id="CHEBI:295975"/>
        <dbReference type="EC" id="3.1.4.38"/>
    </reaction>
    <physiologicalReaction direction="left-to-right" evidence="29">
        <dbReference type="Rhea" id="RHEA:19546"/>
    </physiologicalReaction>
</comment>
<keyword evidence="6" id="KW-0597">Phosphoprotein</keyword>
<organism evidence="32 33">
    <name type="scientific">Owenia fusiformis</name>
    <name type="common">Polychaete worm</name>
    <dbReference type="NCBI Taxonomy" id="6347"/>
    <lineage>
        <taxon>Eukaryota</taxon>
        <taxon>Metazoa</taxon>
        <taxon>Spiralia</taxon>
        <taxon>Lophotrochozoa</taxon>
        <taxon>Annelida</taxon>
        <taxon>Polychaeta</taxon>
        <taxon>Sedentaria</taxon>
        <taxon>Canalipalpata</taxon>
        <taxon>Sabellida</taxon>
        <taxon>Oweniida</taxon>
        <taxon>Oweniidae</taxon>
        <taxon>Owenia</taxon>
    </lineage>
</organism>
<comment type="catalytic activity">
    <reaction evidence="23">
        <text>glycero-2-phosphocholine + H2O = phosphocholine + glycerol + H(+)</text>
        <dbReference type="Rhea" id="RHEA:61684"/>
        <dbReference type="ChEBI" id="CHEBI:15377"/>
        <dbReference type="ChEBI" id="CHEBI:15378"/>
        <dbReference type="ChEBI" id="CHEBI:17754"/>
        <dbReference type="ChEBI" id="CHEBI:144950"/>
        <dbReference type="ChEBI" id="CHEBI:295975"/>
    </reaction>
    <physiologicalReaction direction="left-to-right" evidence="23">
        <dbReference type="Rhea" id="RHEA:61685"/>
    </physiologicalReaction>
</comment>
<accession>A0A8S4PHY7</accession>
<dbReference type="EMBL" id="CAIIXF020000008">
    <property type="protein sequence ID" value="CAH1792812.1"/>
    <property type="molecule type" value="Genomic_DNA"/>
</dbReference>
<evidence type="ECO:0000256" key="9">
    <source>
        <dbReference type="ARBA" id="ARBA00022729"/>
    </source>
</evidence>
<evidence type="ECO:0000256" key="3">
    <source>
        <dbReference type="ARBA" id="ARBA00010594"/>
    </source>
</evidence>
<proteinExistence type="inferred from homology"/>
<keyword evidence="10" id="KW-0378">Hydrolase</keyword>
<comment type="catalytic activity">
    <reaction evidence="25">
        <text>a 1-acyl-sn-glycero-3-phosphocholine + H2O = a 1-acyl-sn-glycerol + phosphocholine + H(+)</text>
        <dbReference type="Rhea" id="RHEA:44720"/>
        <dbReference type="ChEBI" id="CHEBI:15377"/>
        <dbReference type="ChEBI" id="CHEBI:15378"/>
        <dbReference type="ChEBI" id="CHEBI:58168"/>
        <dbReference type="ChEBI" id="CHEBI:64683"/>
        <dbReference type="ChEBI" id="CHEBI:295975"/>
    </reaction>
    <physiologicalReaction direction="left-to-right" evidence="25">
        <dbReference type="Rhea" id="RHEA:44721"/>
    </physiologicalReaction>
</comment>
<evidence type="ECO:0000256" key="24">
    <source>
        <dbReference type="ARBA" id="ARBA00047494"/>
    </source>
</evidence>
<dbReference type="Gene3D" id="3.40.720.10">
    <property type="entry name" value="Alkaline Phosphatase, subunit A"/>
    <property type="match status" value="1"/>
</dbReference>
<evidence type="ECO:0000256" key="18">
    <source>
        <dbReference type="ARBA" id="ARBA00031167"/>
    </source>
</evidence>
<dbReference type="PANTHER" id="PTHR10151:SF66">
    <property type="entry name" value="GLYCEROPHOSPHOCHOLINE CHOLINEPHOSPHODIESTERASE ENPP6"/>
    <property type="match status" value="1"/>
</dbReference>
<evidence type="ECO:0000256" key="23">
    <source>
        <dbReference type="ARBA" id="ARBA00047482"/>
    </source>
</evidence>
<gene>
    <name evidence="32" type="ORF">OFUS_LOCUS17740</name>
</gene>
<evidence type="ECO:0000256" key="27">
    <source>
        <dbReference type="ARBA" id="ARBA00048209"/>
    </source>
</evidence>
<keyword evidence="5" id="KW-1003">Cell membrane</keyword>
<evidence type="ECO:0000256" key="2">
    <source>
        <dbReference type="ARBA" id="ARBA00004609"/>
    </source>
</evidence>